<dbReference type="AlphaFoldDB" id="A0A5C6AM36"/>
<dbReference type="InterPro" id="IPR000305">
    <property type="entry name" value="GIY-YIG_endonuc"/>
</dbReference>
<evidence type="ECO:0000313" key="4">
    <source>
        <dbReference type="EMBL" id="TWU00548.1"/>
    </source>
</evidence>
<reference evidence="4 5" key="1">
    <citation type="submission" date="2019-02" db="EMBL/GenBank/DDBJ databases">
        <title>Deep-cultivation of Planctomycetes and their phenomic and genomic characterization uncovers novel biology.</title>
        <authorList>
            <person name="Wiegand S."/>
            <person name="Jogler M."/>
            <person name="Boedeker C."/>
            <person name="Pinto D."/>
            <person name="Vollmers J."/>
            <person name="Rivas-Marin E."/>
            <person name="Kohn T."/>
            <person name="Peeters S.H."/>
            <person name="Heuer A."/>
            <person name="Rast P."/>
            <person name="Oberbeckmann S."/>
            <person name="Bunk B."/>
            <person name="Jeske O."/>
            <person name="Meyerdierks A."/>
            <person name="Storesund J.E."/>
            <person name="Kallscheuer N."/>
            <person name="Luecker S."/>
            <person name="Lage O.M."/>
            <person name="Pohl T."/>
            <person name="Merkel B.J."/>
            <person name="Hornburger P."/>
            <person name="Mueller R.-W."/>
            <person name="Bruemmer F."/>
            <person name="Labrenz M."/>
            <person name="Spormann A.M."/>
            <person name="Op Den Camp H."/>
            <person name="Overmann J."/>
            <person name="Amann R."/>
            <person name="Jetten M.S.M."/>
            <person name="Mascher T."/>
            <person name="Medema M.H."/>
            <person name="Devos D.P."/>
            <person name="Kaster A.-K."/>
            <person name="Ovreas L."/>
            <person name="Rohde M."/>
            <person name="Galperin M.Y."/>
            <person name="Jogler C."/>
        </authorList>
    </citation>
    <scope>NUCLEOTIDE SEQUENCE [LARGE SCALE GENOMIC DNA]</scope>
    <source>
        <strain evidence="4 5">Pla108</strain>
    </source>
</reference>
<evidence type="ECO:0000256" key="1">
    <source>
        <dbReference type="ARBA" id="ARBA00023163"/>
    </source>
</evidence>
<dbReference type="EMBL" id="SJPR01000001">
    <property type="protein sequence ID" value="TWU00548.1"/>
    <property type="molecule type" value="Genomic_DNA"/>
</dbReference>
<dbReference type="InterPro" id="IPR007759">
    <property type="entry name" value="Asxl_HARE-HTH"/>
</dbReference>
<feature type="domain" description="HTH HARE-type" evidence="3">
    <location>
        <begin position="4"/>
        <end position="77"/>
    </location>
</feature>
<dbReference type="PROSITE" id="PS50164">
    <property type="entry name" value="GIY_YIG"/>
    <property type="match status" value="1"/>
</dbReference>
<dbReference type="Pfam" id="PF05066">
    <property type="entry name" value="HARE-HTH"/>
    <property type="match status" value="1"/>
</dbReference>
<keyword evidence="1" id="KW-0804">Transcription</keyword>
<protein>
    <submittedName>
        <fullName evidence="4">Uncharacterized protein</fullName>
    </submittedName>
</protein>
<dbReference type="Proteomes" id="UP000317421">
    <property type="component" value="Unassembled WGS sequence"/>
</dbReference>
<evidence type="ECO:0000259" key="2">
    <source>
        <dbReference type="PROSITE" id="PS50164"/>
    </source>
</evidence>
<sequence length="269" mass="30722">MGELTWHEAIQHVLAENGEPMHYQDITDRIIDLDLRSNYGATPRRTVNSHLSMAIKRDPATSPYEKVSKATFALRTLPSPSTSLEQPSSRLSIDGEVDSGVEDTDLEEVGLIQAFGMYWQRDAVHWRNNPPILGRQQIGAETVDFSKQLGVYLLHDGREVTYVGRSIDRPMGQRLYEHTKDRLQARWNRFSWFGLLRVTEDGQLLETQATLSIELVAVTLEAVLIEGLEPRQNRRRGDGFNATEYLQAEDPEIQRRQTHQLLDSLKSKL</sequence>
<accession>A0A5C6AM36</accession>
<comment type="caution">
    <text evidence="4">The sequence shown here is derived from an EMBL/GenBank/DDBJ whole genome shotgun (WGS) entry which is preliminary data.</text>
</comment>
<evidence type="ECO:0000259" key="3">
    <source>
        <dbReference type="PROSITE" id="PS51913"/>
    </source>
</evidence>
<feature type="domain" description="GIY-YIG" evidence="2">
    <location>
        <begin position="147"/>
        <end position="234"/>
    </location>
</feature>
<dbReference type="GO" id="GO:0006355">
    <property type="term" value="P:regulation of DNA-templated transcription"/>
    <property type="evidence" value="ECO:0007669"/>
    <property type="project" value="InterPro"/>
</dbReference>
<keyword evidence="5" id="KW-1185">Reference proteome</keyword>
<organism evidence="4 5">
    <name type="scientific">Botrimarina colliarenosi</name>
    <dbReference type="NCBI Taxonomy" id="2528001"/>
    <lineage>
        <taxon>Bacteria</taxon>
        <taxon>Pseudomonadati</taxon>
        <taxon>Planctomycetota</taxon>
        <taxon>Planctomycetia</taxon>
        <taxon>Pirellulales</taxon>
        <taxon>Lacipirellulaceae</taxon>
        <taxon>Botrimarina</taxon>
    </lineage>
</organism>
<dbReference type="PROSITE" id="PS51913">
    <property type="entry name" value="HTH_HARE"/>
    <property type="match status" value="1"/>
</dbReference>
<name>A0A5C6AM36_9BACT</name>
<evidence type="ECO:0000313" key="5">
    <source>
        <dbReference type="Proteomes" id="UP000317421"/>
    </source>
</evidence>
<gene>
    <name evidence="4" type="ORF">Pla108_15000</name>
</gene>
<proteinExistence type="predicted"/>